<dbReference type="Proteomes" id="UP000006732">
    <property type="component" value="Plasmid pPRO1"/>
</dbReference>
<organism evidence="2 3">
    <name type="scientific">Pelobacter propionicus (strain DSM 2379 / NBRC 103807 / OttBd1)</name>
    <dbReference type="NCBI Taxonomy" id="338966"/>
    <lineage>
        <taxon>Bacteria</taxon>
        <taxon>Pseudomonadati</taxon>
        <taxon>Thermodesulfobacteriota</taxon>
        <taxon>Desulfuromonadia</taxon>
        <taxon>Desulfuromonadales</taxon>
        <taxon>Desulfuromonadaceae</taxon>
        <taxon>Pelobacter</taxon>
    </lineage>
</organism>
<keyword evidence="2" id="KW-0614">Plasmid</keyword>
<keyword evidence="3" id="KW-1185">Reference proteome</keyword>
<evidence type="ECO:0000256" key="1">
    <source>
        <dbReference type="SAM" id="MobiDB-lite"/>
    </source>
</evidence>
<proteinExistence type="predicted"/>
<gene>
    <name evidence="2" type="ordered locus">Ppro_3721</name>
</gene>
<sequence>MTKSLANVIPYPAAAPSTLTSLAADLTEVKQQVNLIQKIMKEVMQAGEHYGTIPGCGDKKVLLKPGAEKLMLTFRLSNDLEVSIDEMPNFHREYRVKVTIYSPTGQRLGTGVGSCSTMEAKYRYRSEGKNTGRMVPREYWNLRSSNPQKAQELLGGKGFTAKKVIDSYYIFQNGERVENENIADCYNTCLKMAKKRGLVDAILTSTAASDIFTQDLDEDYENDLNPNPAPNPVEEQGENQQPASSRPTTRTPNNSTAEATPAPGSNDSRANNASSGSPSSRDDILGYLSGKKIKHEVKDDGKIYAFPEFSDASARAWLKDQKFKWDSKLKAWIV</sequence>
<dbReference type="EMBL" id="CP000483">
    <property type="protein sequence ID" value="ABL01312.1"/>
    <property type="molecule type" value="Genomic_DNA"/>
</dbReference>
<reference evidence="2 3" key="1">
    <citation type="submission" date="2006-10" db="EMBL/GenBank/DDBJ databases">
        <title>Complete sequence of plasmid pPRO1 of Pelobacter propionicus DSM 2379.</title>
        <authorList>
            <consortium name="US DOE Joint Genome Institute"/>
            <person name="Copeland A."/>
            <person name="Lucas S."/>
            <person name="Lapidus A."/>
            <person name="Barry K."/>
            <person name="Detter J.C."/>
            <person name="Glavina del Rio T."/>
            <person name="Hammon N."/>
            <person name="Israni S."/>
            <person name="Dalin E."/>
            <person name="Tice H."/>
            <person name="Pitluck S."/>
            <person name="Saunders E."/>
            <person name="Brettin T."/>
            <person name="Bruce D."/>
            <person name="Han C."/>
            <person name="Tapia R."/>
            <person name="Schmutz J."/>
            <person name="Larimer F."/>
            <person name="Land M."/>
            <person name="Hauser L."/>
            <person name="Kyrpides N."/>
            <person name="Kim E."/>
            <person name="Lovley D."/>
            <person name="Richardson P."/>
        </authorList>
    </citation>
    <scope>NUCLEOTIDE SEQUENCE [LARGE SCALE GENOMIC DNA]</scope>
    <source>
        <strain evidence="3">DSM 2379 / NBRC 103807 / OttBd1</strain>
        <plasmid evidence="3">Plasmid pPRO1</plasmid>
    </source>
</reference>
<dbReference type="HOGENOM" id="CLU_069329_1_0_7"/>
<protein>
    <submittedName>
        <fullName evidence="2">Uncharacterized protein</fullName>
    </submittedName>
</protein>
<geneLocation type="plasmid" evidence="2 3">
    <name>pPRO1</name>
</geneLocation>
<accession>A0R7W9</accession>
<evidence type="ECO:0000313" key="3">
    <source>
        <dbReference type="Proteomes" id="UP000006732"/>
    </source>
</evidence>
<dbReference type="AlphaFoldDB" id="A0R7W9"/>
<dbReference type="RefSeq" id="WP_011733831.1">
    <property type="nucleotide sequence ID" value="NC_008607.1"/>
</dbReference>
<dbReference type="eggNOG" id="ENOG502Z9J6">
    <property type="taxonomic scope" value="Bacteria"/>
</dbReference>
<feature type="region of interest" description="Disordered" evidence="1">
    <location>
        <begin position="218"/>
        <end position="283"/>
    </location>
</feature>
<evidence type="ECO:0000313" key="2">
    <source>
        <dbReference type="EMBL" id="ABL01312.1"/>
    </source>
</evidence>
<dbReference type="KEGG" id="ppd:Ppro_3721"/>
<feature type="compositionally biased region" description="Polar residues" evidence="1">
    <location>
        <begin position="238"/>
        <end position="279"/>
    </location>
</feature>
<dbReference type="OrthoDB" id="6154571at2"/>
<name>A0R7W9_PELPD</name>